<keyword evidence="1" id="KW-0175">Coiled coil</keyword>
<dbReference type="AlphaFoldDB" id="A0AAX1N160"/>
<keyword evidence="4" id="KW-0418">Kinase</keyword>
<dbReference type="InterPro" id="IPR050640">
    <property type="entry name" value="Bact_2-comp_sensor_kinase"/>
</dbReference>
<reference evidence="4 5" key="1">
    <citation type="submission" date="2021-05" db="EMBL/GenBank/DDBJ databases">
        <title>Comparative genomic studies on the polysaccharide-degrading batcterial strains of the Flammeovirga genus.</title>
        <authorList>
            <person name="Zewei F."/>
            <person name="Zheng Z."/>
            <person name="Yu L."/>
            <person name="Ruyue G."/>
            <person name="Yanhong M."/>
            <person name="Yuanyuan C."/>
            <person name="Jingyan G."/>
            <person name="Wenjun H."/>
        </authorList>
    </citation>
    <scope>NUCLEOTIDE SEQUENCE [LARGE SCALE GENOMIC DNA]</scope>
    <source>
        <strain evidence="4 5">NBRC:100898</strain>
    </source>
</reference>
<proteinExistence type="predicted"/>
<dbReference type="KEGG" id="fya:KMW28_16345"/>
<sequence length="348" mass="40257">MKNSQLNKFAIRFSIVFTIQLIYKGFDQSFDGFFPLTERAAAFTVVLTTIFLLGWYVAEWLNKPLKGLQTIYQLLINILIGFAIGVFANTIYRLGDTYIYDNGHLWADISFINPEFSFGITMFYSIIYITNLYMIRNLKLKEQEIINKELEKENAISQFQALKAQIEPHFLFNSLSVLSNLVHSDADLASQFIIKLSNTLRYIISQNQRTLIDLKTELDIVEDYFFLLKTRFNDAIQLDNQIDTEILKSTMVPPTSVQSLIENAVKHNKLSKKHPLVIKMEIKDADIVVSNTLNKKEHVENSTGLGLNNIKQRYQLVAQKTVKVEETKEFFTVYLPIINQSEYEHSNH</sequence>
<dbReference type="PANTHER" id="PTHR34220:SF7">
    <property type="entry name" value="SENSOR HISTIDINE KINASE YPDA"/>
    <property type="match status" value="1"/>
</dbReference>
<dbReference type="GO" id="GO:0000155">
    <property type="term" value="F:phosphorelay sensor kinase activity"/>
    <property type="evidence" value="ECO:0007669"/>
    <property type="project" value="InterPro"/>
</dbReference>
<keyword evidence="2" id="KW-1133">Transmembrane helix</keyword>
<dbReference type="InterPro" id="IPR036890">
    <property type="entry name" value="HATPase_C_sf"/>
</dbReference>
<dbReference type="Pfam" id="PF06580">
    <property type="entry name" value="His_kinase"/>
    <property type="match status" value="1"/>
</dbReference>
<name>A0AAX1N160_9BACT</name>
<feature type="transmembrane region" description="Helical" evidence="2">
    <location>
        <begin position="41"/>
        <end position="58"/>
    </location>
</feature>
<keyword evidence="2" id="KW-0472">Membrane</keyword>
<evidence type="ECO:0000313" key="5">
    <source>
        <dbReference type="Proteomes" id="UP000678679"/>
    </source>
</evidence>
<keyword evidence="5" id="KW-1185">Reference proteome</keyword>
<dbReference type="Proteomes" id="UP000678679">
    <property type="component" value="Chromosome 1"/>
</dbReference>
<feature type="transmembrane region" description="Helical" evidence="2">
    <location>
        <begin position="116"/>
        <end position="135"/>
    </location>
</feature>
<protein>
    <submittedName>
        <fullName evidence="4">Histidine kinase</fullName>
    </submittedName>
</protein>
<evidence type="ECO:0000313" key="4">
    <source>
        <dbReference type="EMBL" id="QWG01215.1"/>
    </source>
</evidence>
<evidence type="ECO:0000256" key="2">
    <source>
        <dbReference type="SAM" id="Phobius"/>
    </source>
</evidence>
<dbReference type="PANTHER" id="PTHR34220">
    <property type="entry name" value="SENSOR HISTIDINE KINASE YPDA"/>
    <property type="match status" value="1"/>
</dbReference>
<evidence type="ECO:0000259" key="3">
    <source>
        <dbReference type="Pfam" id="PF06580"/>
    </source>
</evidence>
<feature type="transmembrane region" description="Helical" evidence="2">
    <location>
        <begin position="70"/>
        <end position="92"/>
    </location>
</feature>
<evidence type="ECO:0000256" key="1">
    <source>
        <dbReference type="SAM" id="Coils"/>
    </source>
</evidence>
<dbReference type="Gene3D" id="3.30.565.10">
    <property type="entry name" value="Histidine kinase-like ATPase, C-terminal domain"/>
    <property type="match status" value="1"/>
</dbReference>
<feature type="transmembrane region" description="Helical" evidence="2">
    <location>
        <begin position="9"/>
        <end position="26"/>
    </location>
</feature>
<feature type="domain" description="Signal transduction histidine kinase internal region" evidence="3">
    <location>
        <begin position="158"/>
        <end position="235"/>
    </location>
</feature>
<dbReference type="InterPro" id="IPR010559">
    <property type="entry name" value="Sig_transdc_His_kin_internal"/>
</dbReference>
<organism evidence="4 5">
    <name type="scientific">Flammeovirga yaeyamensis</name>
    <dbReference type="NCBI Taxonomy" id="367791"/>
    <lineage>
        <taxon>Bacteria</taxon>
        <taxon>Pseudomonadati</taxon>
        <taxon>Bacteroidota</taxon>
        <taxon>Cytophagia</taxon>
        <taxon>Cytophagales</taxon>
        <taxon>Flammeovirgaceae</taxon>
        <taxon>Flammeovirga</taxon>
    </lineage>
</organism>
<feature type="coiled-coil region" evidence="1">
    <location>
        <begin position="138"/>
        <end position="165"/>
    </location>
</feature>
<dbReference type="GO" id="GO:0016020">
    <property type="term" value="C:membrane"/>
    <property type="evidence" value="ECO:0007669"/>
    <property type="project" value="InterPro"/>
</dbReference>
<keyword evidence="4" id="KW-0808">Transferase</keyword>
<accession>A0AAX1N160</accession>
<gene>
    <name evidence="4" type="ORF">KMW28_16345</name>
</gene>
<dbReference type="RefSeq" id="WP_169662744.1">
    <property type="nucleotide sequence ID" value="NZ_CP076132.1"/>
</dbReference>
<dbReference type="EMBL" id="CP076132">
    <property type="protein sequence ID" value="QWG01215.1"/>
    <property type="molecule type" value="Genomic_DNA"/>
</dbReference>
<keyword evidence="2" id="KW-0812">Transmembrane</keyword>